<feature type="region of interest" description="Disordered" evidence="1">
    <location>
        <begin position="78"/>
        <end position="116"/>
    </location>
</feature>
<sequence length="180" mass="21093">MLVEMIAERKRFFVAQRAAKQRSKPPTKAQMRNRLCTYLKNQAGYKHNQLKGRSYEIQKLFDKAYKQVNSFIPMDSDVVKDSGKNDDSSSKQVGSKKKRSCSKLKPNSPKKPKETQLLGSDLQGEDLSYWKITRADGSFRFYKVFLTMLEEFDRQDLFDLHRLVMKRFEYVALEGYDLIL</sequence>
<comment type="caution">
    <text evidence="2">The sequence shown here is derived from an EMBL/GenBank/DDBJ whole genome shotgun (WGS) entry which is preliminary data.</text>
</comment>
<dbReference type="AlphaFoldDB" id="A0A6L2JL23"/>
<dbReference type="EMBL" id="BKCJ010000798">
    <property type="protein sequence ID" value="GEU36334.1"/>
    <property type="molecule type" value="Genomic_DNA"/>
</dbReference>
<evidence type="ECO:0000313" key="2">
    <source>
        <dbReference type="EMBL" id="GEU36334.1"/>
    </source>
</evidence>
<feature type="compositionally biased region" description="Basic and acidic residues" evidence="1">
    <location>
        <begin position="78"/>
        <end position="89"/>
    </location>
</feature>
<name>A0A6L2JL23_TANCI</name>
<accession>A0A6L2JL23</accession>
<organism evidence="2">
    <name type="scientific">Tanacetum cinerariifolium</name>
    <name type="common">Dalmatian daisy</name>
    <name type="synonym">Chrysanthemum cinerariifolium</name>
    <dbReference type="NCBI Taxonomy" id="118510"/>
    <lineage>
        <taxon>Eukaryota</taxon>
        <taxon>Viridiplantae</taxon>
        <taxon>Streptophyta</taxon>
        <taxon>Embryophyta</taxon>
        <taxon>Tracheophyta</taxon>
        <taxon>Spermatophyta</taxon>
        <taxon>Magnoliopsida</taxon>
        <taxon>eudicotyledons</taxon>
        <taxon>Gunneridae</taxon>
        <taxon>Pentapetalae</taxon>
        <taxon>asterids</taxon>
        <taxon>campanulids</taxon>
        <taxon>Asterales</taxon>
        <taxon>Asteraceae</taxon>
        <taxon>Asteroideae</taxon>
        <taxon>Anthemideae</taxon>
        <taxon>Anthemidinae</taxon>
        <taxon>Tanacetum</taxon>
    </lineage>
</organism>
<gene>
    <name evidence="2" type="ORF">Tci_008312</name>
</gene>
<protein>
    <submittedName>
        <fullName evidence="2">Uncharacterized protein</fullName>
    </submittedName>
</protein>
<proteinExistence type="predicted"/>
<reference evidence="2" key="1">
    <citation type="journal article" date="2019" name="Sci. Rep.">
        <title>Draft genome of Tanacetum cinerariifolium, the natural source of mosquito coil.</title>
        <authorList>
            <person name="Yamashiro T."/>
            <person name="Shiraishi A."/>
            <person name="Satake H."/>
            <person name="Nakayama K."/>
        </authorList>
    </citation>
    <scope>NUCLEOTIDE SEQUENCE</scope>
</reference>
<evidence type="ECO:0000256" key="1">
    <source>
        <dbReference type="SAM" id="MobiDB-lite"/>
    </source>
</evidence>